<evidence type="ECO:0000256" key="1">
    <source>
        <dbReference type="ARBA" id="ARBA00011043"/>
    </source>
</evidence>
<dbReference type="OrthoDB" id="9805918at2"/>
<dbReference type="InterPro" id="IPR027417">
    <property type="entry name" value="P-loop_NTPase"/>
</dbReference>
<evidence type="ECO:0000259" key="12">
    <source>
        <dbReference type="PROSITE" id="PS51709"/>
    </source>
</evidence>
<feature type="binding site" evidence="10">
    <location>
        <position position="252"/>
    </location>
    <ligand>
        <name>K(+)</name>
        <dbReference type="ChEBI" id="CHEBI:29103"/>
    </ligand>
</feature>
<dbReference type="InterPro" id="IPR006073">
    <property type="entry name" value="GTP-bd"/>
</dbReference>
<evidence type="ECO:0000256" key="10">
    <source>
        <dbReference type="HAMAP-Rule" id="MF_00379"/>
    </source>
</evidence>
<dbReference type="GO" id="GO:0003924">
    <property type="term" value="F:GTPase activity"/>
    <property type="evidence" value="ECO:0007669"/>
    <property type="project" value="UniProtKB-UniRule"/>
</dbReference>
<dbReference type="InterPro" id="IPR004520">
    <property type="entry name" value="GTPase_MnmE"/>
</dbReference>
<dbReference type="EC" id="3.6.-.-" evidence="10"/>
<name>A0A381JDR7_9CLOT</name>
<evidence type="ECO:0000256" key="6">
    <source>
        <dbReference type="ARBA" id="ARBA00022801"/>
    </source>
</evidence>
<keyword evidence="4 10" id="KW-0479">Metal-binding</keyword>
<evidence type="ECO:0000256" key="7">
    <source>
        <dbReference type="ARBA" id="ARBA00022842"/>
    </source>
</evidence>
<dbReference type="FunFam" id="3.40.50.300:FF:000494">
    <property type="entry name" value="tRNA modification GTPase MnmE"/>
    <property type="match status" value="1"/>
</dbReference>
<evidence type="ECO:0000313" key="13">
    <source>
        <dbReference type="EMBL" id="SUY48547.1"/>
    </source>
</evidence>
<protein>
    <recommendedName>
        <fullName evidence="10">tRNA modification GTPase MnmE</fullName>
        <ecNumber evidence="10">3.6.-.-</ecNumber>
    </recommendedName>
</protein>
<dbReference type="GO" id="GO:0005525">
    <property type="term" value="F:GTP binding"/>
    <property type="evidence" value="ECO:0007669"/>
    <property type="project" value="UniProtKB-UniRule"/>
</dbReference>
<keyword evidence="5 10" id="KW-0547">Nucleotide-binding</keyword>
<feature type="binding site" evidence="10">
    <location>
        <position position="457"/>
    </location>
    <ligand>
        <name>(6S)-5-formyl-5,6,7,8-tetrahydrofolate</name>
        <dbReference type="ChEBI" id="CHEBI:57457"/>
    </ligand>
</feature>
<dbReference type="Gene3D" id="3.40.50.300">
    <property type="entry name" value="P-loop containing nucleotide triphosphate hydrolases"/>
    <property type="match status" value="1"/>
</dbReference>
<dbReference type="CDD" id="cd04164">
    <property type="entry name" value="trmE"/>
    <property type="match status" value="1"/>
</dbReference>
<dbReference type="SUPFAM" id="SSF116878">
    <property type="entry name" value="TrmE connector domain"/>
    <property type="match status" value="1"/>
</dbReference>
<comment type="cofactor">
    <cofactor evidence="10">
        <name>K(+)</name>
        <dbReference type="ChEBI" id="CHEBI:29103"/>
    </cofactor>
    <text evidence="10">Binds 1 potassium ion per subunit.</text>
</comment>
<feature type="binding site" evidence="10">
    <location>
        <position position="233"/>
    </location>
    <ligand>
        <name>K(+)</name>
        <dbReference type="ChEBI" id="CHEBI:29103"/>
    </ligand>
</feature>
<dbReference type="InterPro" id="IPR025867">
    <property type="entry name" value="MnmE_helical"/>
</dbReference>
<evidence type="ECO:0000256" key="8">
    <source>
        <dbReference type="ARBA" id="ARBA00022958"/>
    </source>
</evidence>
<feature type="binding site" evidence="10">
    <location>
        <position position="88"/>
    </location>
    <ligand>
        <name>(6S)-5-formyl-5,6,7,8-tetrahydrofolate</name>
        <dbReference type="ChEBI" id="CHEBI:57457"/>
    </ligand>
</feature>
<evidence type="ECO:0000256" key="5">
    <source>
        <dbReference type="ARBA" id="ARBA00022741"/>
    </source>
</evidence>
<keyword evidence="6 10" id="KW-0378">Hydrolase</keyword>
<dbReference type="RefSeq" id="WP_115642350.1">
    <property type="nucleotide sequence ID" value="NZ_UFWZ01000001.1"/>
</dbReference>
<dbReference type="NCBIfam" id="NF003661">
    <property type="entry name" value="PRK05291.1-3"/>
    <property type="match status" value="1"/>
</dbReference>
<dbReference type="EMBL" id="UFWZ01000001">
    <property type="protein sequence ID" value="SUY48547.1"/>
    <property type="molecule type" value="Genomic_DNA"/>
</dbReference>
<dbReference type="InterPro" id="IPR031168">
    <property type="entry name" value="G_TrmE"/>
</dbReference>
<dbReference type="GO" id="GO:0046872">
    <property type="term" value="F:metal ion binding"/>
    <property type="evidence" value="ECO:0007669"/>
    <property type="project" value="UniProtKB-KW"/>
</dbReference>
<evidence type="ECO:0000313" key="14">
    <source>
        <dbReference type="Proteomes" id="UP000254664"/>
    </source>
</evidence>
<dbReference type="PANTHER" id="PTHR42714">
    <property type="entry name" value="TRNA MODIFICATION GTPASE GTPBP3"/>
    <property type="match status" value="1"/>
</dbReference>
<comment type="function">
    <text evidence="10">Exhibits a very high intrinsic GTPase hydrolysis rate. Involved in the addition of a carboxymethylaminomethyl (cmnm) group at the wobble position (U34) of certain tRNAs, forming tRNA-cmnm(5)s(2)U34.</text>
</comment>
<keyword evidence="14" id="KW-1185">Reference proteome</keyword>
<dbReference type="NCBIfam" id="TIGR00450">
    <property type="entry name" value="mnmE_trmE_thdF"/>
    <property type="match status" value="1"/>
</dbReference>
<feature type="domain" description="TrmE-type G" evidence="12">
    <location>
        <begin position="223"/>
        <end position="379"/>
    </location>
</feature>
<dbReference type="GO" id="GO:0042802">
    <property type="term" value="F:identical protein binding"/>
    <property type="evidence" value="ECO:0007669"/>
    <property type="project" value="UniProtKB-ARBA"/>
</dbReference>
<evidence type="ECO:0000256" key="3">
    <source>
        <dbReference type="ARBA" id="ARBA00022694"/>
    </source>
</evidence>
<dbReference type="Pfam" id="PF01926">
    <property type="entry name" value="MMR_HSR1"/>
    <property type="match status" value="1"/>
</dbReference>
<feature type="binding site" evidence="10">
    <location>
        <position position="258"/>
    </location>
    <ligand>
        <name>Mg(2+)</name>
        <dbReference type="ChEBI" id="CHEBI:18420"/>
    </ligand>
</feature>
<dbReference type="Gene3D" id="1.20.120.430">
    <property type="entry name" value="tRNA modification GTPase MnmE domain 2"/>
    <property type="match status" value="1"/>
</dbReference>
<evidence type="ECO:0000256" key="9">
    <source>
        <dbReference type="ARBA" id="ARBA00023134"/>
    </source>
</evidence>
<dbReference type="InterPro" id="IPR005225">
    <property type="entry name" value="Small_GTP-bd"/>
</dbReference>
<keyword evidence="3 10" id="KW-0819">tRNA processing</keyword>
<comment type="similarity">
    <text evidence="1 10 11">Belongs to the TRAFAC class TrmE-Era-EngA-EngB-Septin-like GTPase superfamily. TrmE GTPase family.</text>
</comment>
<feature type="binding site" evidence="10">
    <location>
        <position position="237"/>
    </location>
    <ligand>
        <name>Mg(2+)</name>
        <dbReference type="ChEBI" id="CHEBI:18420"/>
    </ligand>
</feature>
<keyword evidence="9 10" id="KW-0342">GTP-binding</keyword>
<keyword evidence="2 10" id="KW-0963">Cytoplasm</keyword>
<dbReference type="Gene3D" id="3.30.1360.120">
    <property type="entry name" value="Probable tRNA modification gtpase trme, domain 1"/>
    <property type="match status" value="1"/>
</dbReference>
<evidence type="ECO:0000256" key="11">
    <source>
        <dbReference type="RuleBase" id="RU003313"/>
    </source>
</evidence>
<dbReference type="FunFam" id="3.30.1360.120:FF:000003">
    <property type="entry name" value="tRNA modification GTPase MnmE"/>
    <property type="match status" value="1"/>
</dbReference>
<dbReference type="CDD" id="cd14858">
    <property type="entry name" value="TrmE_N"/>
    <property type="match status" value="1"/>
</dbReference>
<evidence type="ECO:0000256" key="2">
    <source>
        <dbReference type="ARBA" id="ARBA00022490"/>
    </source>
</evidence>
<dbReference type="NCBIfam" id="TIGR00231">
    <property type="entry name" value="small_GTP"/>
    <property type="match status" value="1"/>
</dbReference>
<feature type="binding site" evidence="10">
    <location>
        <position position="257"/>
    </location>
    <ligand>
        <name>K(+)</name>
        <dbReference type="ChEBI" id="CHEBI:29103"/>
    </ligand>
</feature>
<dbReference type="Pfam" id="PF12631">
    <property type="entry name" value="MnmE_helical"/>
    <property type="match status" value="1"/>
</dbReference>
<comment type="subunit">
    <text evidence="10">Homodimer. Heterotetramer of two MnmE and two MnmG subunits.</text>
</comment>
<comment type="caution">
    <text evidence="10">Lacks conserved residue(s) required for the propagation of feature annotation.</text>
</comment>
<reference evidence="13 14" key="1">
    <citation type="submission" date="2018-06" db="EMBL/GenBank/DDBJ databases">
        <authorList>
            <consortium name="Pathogen Informatics"/>
            <person name="Doyle S."/>
        </authorList>
    </citation>
    <scope>NUCLEOTIDE SEQUENCE [LARGE SCALE GENOMIC DNA]</scope>
    <source>
        <strain evidence="13 14">NCTC9836</strain>
    </source>
</reference>
<proteinExistence type="inferred from homology"/>
<dbReference type="GO" id="GO:0002098">
    <property type="term" value="P:tRNA wobble uridine modification"/>
    <property type="evidence" value="ECO:0007669"/>
    <property type="project" value="TreeGrafter"/>
</dbReference>
<sequence>MKEFDTIAAIATAVGESGISIIRVSGDKALSIVSSIFEGKNNRKIDDISPYSMRYGKIVDKFSKEMIDEVLVSFMKGPKSFTAEDSVEINCHGGIMSTNKVLEEVIKAGARIAQPGEFTKRAFLNGRIDLSQAEAVMDLIRAKTDLSMKSALMQSEGRISREIKDIRHDLLGVIAHIEATVDFPEEDLEEMTSDKIKIDLDNIINRIERLLDTASEGRIIREGLSMVIIGKPNVGKSSLLNSILMEQRSIVTDVPGTTRDVIEEYINLDGIPVKVVDTAGIRETEDLVEKIGVERSKEKISEADLVVLMLDLSRKLDSDDKEILEYIKNKKYIVILNKSDLKRELEECDFQDMKNIIEISAKNGEGIDLLKNKIKDLFFKGEINSTDLMITNSRHKEALYRAKEKCLASLETLNSGVSIDFASIDIRGAWINLGEVSGETLEEDIIDKIFSEFCLGK</sequence>
<feature type="binding site" evidence="10">
    <location>
        <begin position="252"/>
        <end position="258"/>
    </location>
    <ligand>
        <name>GTP</name>
        <dbReference type="ChEBI" id="CHEBI:37565"/>
    </ligand>
</feature>
<gene>
    <name evidence="10 13" type="primary">trmE</name>
    <name evidence="10" type="synonym">mnmE</name>
    <name evidence="13" type="ORF">NCTC9836_02963</name>
</gene>
<comment type="subcellular location">
    <subcellularLocation>
        <location evidence="10">Cytoplasm</location>
    </subcellularLocation>
</comment>
<organism evidence="13 14">
    <name type="scientific">Clostridium putrefaciens</name>
    <dbReference type="NCBI Taxonomy" id="99675"/>
    <lineage>
        <taxon>Bacteria</taxon>
        <taxon>Bacillati</taxon>
        <taxon>Bacillota</taxon>
        <taxon>Clostridia</taxon>
        <taxon>Eubacteriales</taxon>
        <taxon>Clostridiaceae</taxon>
        <taxon>Clostridium</taxon>
    </lineage>
</organism>
<feature type="binding site" evidence="10">
    <location>
        <position position="23"/>
    </location>
    <ligand>
        <name>(6S)-5-formyl-5,6,7,8-tetrahydrofolate</name>
        <dbReference type="ChEBI" id="CHEBI:57457"/>
    </ligand>
</feature>
<dbReference type="HAMAP" id="MF_00379">
    <property type="entry name" value="GTPase_MnmE"/>
    <property type="match status" value="1"/>
</dbReference>
<accession>A0A381JDR7</accession>
<feature type="binding site" evidence="10">
    <location>
        <position position="127"/>
    </location>
    <ligand>
        <name>(6S)-5-formyl-5,6,7,8-tetrahydrofolate</name>
        <dbReference type="ChEBI" id="CHEBI:57457"/>
    </ligand>
</feature>
<feature type="binding site" evidence="10">
    <location>
        <begin position="233"/>
        <end position="238"/>
    </location>
    <ligand>
        <name>GTP</name>
        <dbReference type="ChEBI" id="CHEBI:37565"/>
    </ligand>
</feature>
<feature type="binding site" evidence="10">
    <location>
        <begin position="277"/>
        <end position="280"/>
    </location>
    <ligand>
        <name>GTP</name>
        <dbReference type="ChEBI" id="CHEBI:37565"/>
    </ligand>
</feature>
<dbReference type="GO" id="GO:0005829">
    <property type="term" value="C:cytosol"/>
    <property type="evidence" value="ECO:0007669"/>
    <property type="project" value="TreeGrafter"/>
</dbReference>
<feature type="binding site" evidence="10">
    <location>
        <position position="254"/>
    </location>
    <ligand>
        <name>K(+)</name>
        <dbReference type="ChEBI" id="CHEBI:29103"/>
    </ligand>
</feature>
<keyword evidence="8 10" id="KW-0630">Potassium</keyword>
<evidence type="ECO:0000256" key="4">
    <source>
        <dbReference type="ARBA" id="ARBA00022723"/>
    </source>
</evidence>
<dbReference type="AlphaFoldDB" id="A0A381JDR7"/>
<keyword evidence="7 10" id="KW-0460">Magnesium</keyword>
<dbReference type="SUPFAM" id="SSF52540">
    <property type="entry name" value="P-loop containing nucleoside triphosphate hydrolases"/>
    <property type="match status" value="1"/>
</dbReference>
<dbReference type="Pfam" id="PF10396">
    <property type="entry name" value="TrmE_N"/>
    <property type="match status" value="1"/>
</dbReference>
<dbReference type="PANTHER" id="PTHR42714:SF2">
    <property type="entry name" value="TRNA MODIFICATION GTPASE GTPBP3, MITOCHONDRIAL"/>
    <property type="match status" value="1"/>
</dbReference>
<dbReference type="InterPro" id="IPR018948">
    <property type="entry name" value="GTP-bd_TrmE_N"/>
</dbReference>
<dbReference type="GO" id="GO:0030488">
    <property type="term" value="P:tRNA methylation"/>
    <property type="evidence" value="ECO:0007669"/>
    <property type="project" value="TreeGrafter"/>
</dbReference>
<dbReference type="PROSITE" id="PS51709">
    <property type="entry name" value="G_TRME"/>
    <property type="match status" value="1"/>
</dbReference>
<dbReference type="InterPro" id="IPR027368">
    <property type="entry name" value="MnmE_dom2"/>
</dbReference>
<dbReference type="Proteomes" id="UP000254664">
    <property type="component" value="Unassembled WGS sequence"/>
</dbReference>
<dbReference type="InterPro" id="IPR027266">
    <property type="entry name" value="TrmE/GcvT-like"/>
</dbReference>